<evidence type="ECO:0000313" key="3">
    <source>
        <dbReference type="Proteomes" id="UP001456524"/>
    </source>
</evidence>
<gene>
    <name evidence="2" type="ORF">IWX90DRAFT_296688</name>
</gene>
<evidence type="ECO:0000256" key="1">
    <source>
        <dbReference type="SAM" id="MobiDB-lite"/>
    </source>
</evidence>
<feature type="compositionally biased region" description="Low complexity" evidence="1">
    <location>
        <begin position="503"/>
        <end position="517"/>
    </location>
</feature>
<feature type="compositionally biased region" description="Low complexity" evidence="1">
    <location>
        <begin position="648"/>
        <end position="663"/>
    </location>
</feature>
<accession>A0ABR1XKV2</accession>
<feature type="compositionally biased region" description="Basic and acidic residues" evidence="1">
    <location>
        <begin position="284"/>
        <end position="306"/>
    </location>
</feature>
<feature type="region of interest" description="Disordered" evidence="1">
    <location>
        <begin position="400"/>
        <end position="486"/>
    </location>
</feature>
<dbReference type="Proteomes" id="UP001456524">
    <property type="component" value="Unassembled WGS sequence"/>
</dbReference>
<name>A0ABR1XKV2_9PEZI</name>
<reference evidence="2 3" key="1">
    <citation type="journal article" date="2022" name="G3 (Bethesda)">
        <title>Enemy or ally: a genomic approach to elucidate the lifestyle of Phyllosticta citrichinaensis.</title>
        <authorList>
            <person name="Buijs V.A."/>
            <person name="Groenewald J.Z."/>
            <person name="Haridas S."/>
            <person name="LaButti K.M."/>
            <person name="Lipzen A."/>
            <person name="Martin F.M."/>
            <person name="Barry K."/>
            <person name="Grigoriev I.V."/>
            <person name="Crous P.W."/>
            <person name="Seidl M.F."/>
        </authorList>
    </citation>
    <scope>NUCLEOTIDE SEQUENCE [LARGE SCALE GENOMIC DNA]</scope>
    <source>
        <strain evidence="2 3">CBS 129764</strain>
    </source>
</reference>
<proteinExistence type="predicted"/>
<feature type="region of interest" description="Disordered" evidence="1">
    <location>
        <begin position="145"/>
        <end position="207"/>
    </location>
</feature>
<feature type="region of interest" description="Disordered" evidence="1">
    <location>
        <begin position="502"/>
        <end position="686"/>
    </location>
</feature>
<feature type="compositionally biased region" description="Polar residues" evidence="1">
    <location>
        <begin position="179"/>
        <end position="196"/>
    </location>
</feature>
<feature type="compositionally biased region" description="Polar residues" evidence="1">
    <location>
        <begin position="244"/>
        <end position="253"/>
    </location>
</feature>
<evidence type="ECO:0000313" key="2">
    <source>
        <dbReference type="EMBL" id="KAK8159302.1"/>
    </source>
</evidence>
<dbReference type="EMBL" id="JBBWUH010000008">
    <property type="protein sequence ID" value="KAK8159302.1"/>
    <property type="molecule type" value="Genomic_DNA"/>
</dbReference>
<feature type="compositionally biased region" description="Basic and acidic residues" evidence="1">
    <location>
        <begin position="56"/>
        <end position="65"/>
    </location>
</feature>
<feature type="region of interest" description="Disordered" evidence="1">
    <location>
        <begin position="49"/>
        <end position="90"/>
    </location>
</feature>
<protein>
    <submittedName>
        <fullName evidence="2">Uncharacterized protein</fullName>
    </submittedName>
</protein>
<sequence length="686" mass="73608">MRHCRRWALVPFWSQVESTVAVMVSCTPMLCPLFKRWAPAFITKASKASSRNRPHSLIEAEEGRYRKSSGSFAGRSSRSHKIRMNTSSSSLPLPSVQLNIHLPLTHLRTPHLRRGLQSRHIRPGPPPHLFSSHQLPENSLFQRLEPKPASTRPQPRSPISRRDSLSDDMPRARSKTSRTRSLFESSTQELLDSSTFPYGAPPSAPMPAATEVEDEYLTAYAFAGTTPIAPPLTPLPETAETTPRSSTTQSTGVSKCPSAKISNIVRSKSKSKSHHDLEEGEPGAGREDDEKIGRGEWREEMSKERTATNARARRVMGETGSSEAGPRGRQWMDEWWEMLGWRHGASNSTMSNYSGEPKVVVKAKDDDVVSAVDYAMPSDKGQTGGGGGAVVGPFNPARRYSLTSAGNSGGSGNESCKAKEQDDRRRKTFDGRLGAAADEHHGSSITPTTIRTTATRASSSSPSRASTAHDVSPSSPVPHPPEGNKRHVYMADFGLEYGETLHSSASAPQTPQSAPTPKQKESRRRRSDSDSNGKTDLAGFSRHSGVSPFGTDPVPTPVSETSGKAWWKSGSGCGGITKTVDWSVRRGSETSSASKLVRHQDSMRSGGSDWERGAGGTNSATASASASTSGPGGADARASDSHGDVVDPAATSASPTPSPATATRWGLGWMRGDRSRRGGGMTDSLS</sequence>
<feature type="compositionally biased region" description="Low complexity" evidence="1">
    <location>
        <begin position="617"/>
        <end position="629"/>
    </location>
</feature>
<feature type="compositionally biased region" description="Basic and acidic residues" evidence="1">
    <location>
        <begin position="160"/>
        <end position="171"/>
    </location>
</feature>
<feature type="compositionally biased region" description="Basic and acidic residues" evidence="1">
    <location>
        <begin position="416"/>
        <end position="430"/>
    </location>
</feature>
<feature type="compositionally biased region" description="Low complexity" evidence="1">
    <location>
        <begin position="443"/>
        <end position="474"/>
    </location>
</feature>
<keyword evidence="3" id="KW-1185">Reference proteome</keyword>
<feature type="region of interest" description="Disordered" evidence="1">
    <location>
        <begin position="227"/>
        <end position="329"/>
    </location>
</feature>
<comment type="caution">
    <text evidence="2">The sequence shown here is derived from an EMBL/GenBank/DDBJ whole genome shotgun (WGS) entry which is preliminary data.</text>
</comment>
<organism evidence="2 3">
    <name type="scientific">Phyllosticta citrichinensis</name>
    <dbReference type="NCBI Taxonomy" id="1130410"/>
    <lineage>
        <taxon>Eukaryota</taxon>
        <taxon>Fungi</taxon>
        <taxon>Dikarya</taxon>
        <taxon>Ascomycota</taxon>
        <taxon>Pezizomycotina</taxon>
        <taxon>Dothideomycetes</taxon>
        <taxon>Dothideomycetes incertae sedis</taxon>
        <taxon>Botryosphaeriales</taxon>
        <taxon>Phyllostictaceae</taxon>
        <taxon>Phyllosticta</taxon>
    </lineage>
</organism>